<dbReference type="EMBL" id="JABWDY010033633">
    <property type="protein sequence ID" value="KAF5183294.1"/>
    <property type="molecule type" value="Genomic_DNA"/>
</dbReference>
<dbReference type="OrthoDB" id="60283at2759"/>
<gene>
    <name evidence="1" type="ORF">FRX31_027120</name>
</gene>
<reference evidence="1 2" key="1">
    <citation type="submission" date="2020-06" db="EMBL/GenBank/DDBJ databases">
        <title>Transcriptomic and genomic resources for Thalictrum thalictroides and T. hernandezii: Facilitating candidate gene discovery in an emerging model plant lineage.</title>
        <authorList>
            <person name="Arias T."/>
            <person name="Riano-Pachon D.M."/>
            <person name="Di Stilio V.S."/>
        </authorList>
    </citation>
    <scope>NUCLEOTIDE SEQUENCE [LARGE SCALE GENOMIC DNA]</scope>
    <source>
        <strain evidence="2">cv. WT478/WT964</strain>
        <tissue evidence="1">Leaves</tissue>
    </source>
</reference>
<evidence type="ECO:0000313" key="1">
    <source>
        <dbReference type="EMBL" id="KAF5183294.1"/>
    </source>
</evidence>
<accession>A0A7J6VDX2</accession>
<dbReference type="AlphaFoldDB" id="A0A7J6VDX2"/>
<proteinExistence type="predicted"/>
<protein>
    <submittedName>
        <fullName evidence="1">Uncharacterized protein</fullName>
    </submittedName>
</protein>
<comment type="caution">
    <text evidence="1">The sequence shown here is derived from an EMBL/GenBank/DDBJ whole genome shotgun (WGS) entry which is preliminary data.</text>
</comment>
<name>A0A7J6VDX2_THATH</name>
<organism evidence="1 2">
    <name type="scientific">Thalictrum thalictroides</name>
    <name type="common">Rue-anemone</name>
    <name type="synonym">Anemone thalictroides</name>
    <dbReference type="NCBI Taxonomy" id="46969"/>
    <lineage>
        <taxon>Eukaryota</taxon>
        <taxon>Viridiplantae</taxon>
        <taxon>Streptophyta</taxon>
        <taxon>Embryophyta</taxon>
        <taxon>Tracheophyta</taxon>
        <taxon>Spermatophyta</taxon>
        <taxon>Magnoliopsida</taxon>
        <taxon>Ranunculales</taxon>
        <taxon>Ranunculaceae</taxon>
        <taxon>Thalictroideae</taxon>
        <taxon>Thalictrum</taxon>
    </lineage>
</organism>
<sequence length="67" mass="7769">MAAADDEITYTLPSMLELAYHAFSREERKWFDGLEVLPVDLQVCCESIFKIIKFNSHADRFQPCNIT</sequence>
<keyword evidence="2" id="KW-1185">Reference proteome</keyword>
<evidence type="ECO:0000313" key="2">
    <source>
        <dbReference type="Proteomes" id="UP000554482"/>
    </source>
</evidence>
<dbReference type="Proteomes" id="UP000554482">
    <property type="component" value="Unassembled WGS sequence"/>
</dbReference>